<protein>
    <submittedName>
        <fullName evidence="3">Uncharacterized protein</fullName>
    </submittedName>
</protein>
<keyword evidence="4" id="KW-1185">Reference proteome</keyword>
<evidence type="ECO:0000313" key="3">
    <source>
        <dbReference type="EMBL" id="AEW04713.1"/>
    </source>
</evidence>
<keyword evidence="2" id="KW-1133">Transmembrane helix</keyword>
<keyword evidence="2" id="KW-0812">Transmembrane</keyword>
<accession>G8TV73</accession>
<feature type="transmembrane region" description="Helical" evidence="2">
    <location>
        <begin position="24"/>
        <end position="42"/>
    </location>
</feature>
<feature type="region of interest" description="Disordered" evidence="1">
    <location>
        <begin position="244"/>
        <end position="269"/>
    </location>
</feature>
<dbReference type="AlphaFoldDB" id="G8TV73"/>
<dbReference type="STRING" id="679936.Sulac_1213"/>
<evidence type="ECO:0000256" key="2">
    <source>
        <dbReference type="SAM" id="Phobius"/>
    </source>
</evidence>
<sequence>MLLAIWAAGAVATAIFIVPVVGLAGWILGAVGLFLFTAWMALDGPSRWWRYRQWRRRRSIAPSRLDGPAGWDAGLWPAQYAADPVAKLPNGAVQSWAVITAPQWMLLGSADIQRWHQAIQTIIRIATQQDLWIDIITGQQLGSPWLPATPMTPLMQARWQFWASTSNAMVVSYCWVRLTAWQSDRNQAWPRFQAVAQAWAALTSDMAWHWLSGEEVQRTMRMWLDPARAYSEWRAQVDQRFQGVSSEGSRPRRVVTLGGGIQPSRKRGR</sequence>
<name>G8TV73_SULAD</name>
<reference evidence="3 4" key="2">
    <citation type="journal article" date="2012" name="Stand. Genomic Sci.">
        <title>Complete genome sequence of the moderately thermophilic mineral-sulfide-oxidizing firmicute Sulfobacillus acidophilus type strain (NAL(T)).</title>
        <authorList>
            <person name="Anderson I."/>
            <person name="Chertkov O."/>
            <person name="Chen A."/>
            <person name="Saunders E."/>
            <person name="Lapidus A."/>
            <person name="Nolan M."/>
            <person name="Lucas S."/>
            <person name="Hammon N."/>
            <person name="Deshpande S."/>
            <person name="Cheng J.F."/>
            <person name="Han C."/>
            <person name="Tapia R."/>
            <person name="Goodwin L.A."/>
            <person name="Pitluck S."/>
            <person name="Liolios K."/>
            <person name="Pagani I."/>
            <person name="Ivanova N."/>
            <person name="Mikhailova N."/>
            <person name="Pati A."/>
            <person name="Palaniappan K."/>
            <person name="Land M."/>
            <person name="Pan C."/>
            <person name="Rohde M."/>
            <person name="Pukall R."/>
            <person name="Goker M."/>
            <person name="Detter J.C."/>
            <person name="Woyke T."/>
            <person name="Bristow J."/>
            <person name="Eisen J.A."/>
            <person name="Markowitz V."/>
            <person name="Hugenholtz P."/>
            <person name="Kyrpides N.C."/>
            <person name="Klenk H.P."/>
            <person name="Mavromatis K."/>
        </authorList>
    </citation>
    <scope>NUCLEOTIDE SEQUENCE [LARGE SCALE GENOMIC DNA]</scope>
    <source>
        <strain evidence="4">ATCC 700253 / DSM 10332 / NAL</strain>
    </source>
</reference>
<dbReference type="PATRIC" id="fig|679936.5.peg.1272"/>
<reference evidence="4" key="1">
    <citation type="submission" date="2011-12" db="EMBL/GenBank/DDBJ databases">
        <title>The complete genome of chromosome of Sulfobacillus acidophilus DSM 10332.</title>
        <authorList>
            <person name="Lucas S."/>
            <person name="Han J."/>
            <person name="Lapidus A."/>
            <person name="Bruce D."/>
            <person name="Goodwin L."/>
            <person name="Pitluck S."/>
            <person name="Peters L."/>
            <person name="Kyrpides N."/>
            <person name="Mavromatis K."/>
            <person name="Ivanova N."/>
            <person name="Mikhailova N."/>
            <person name="Chertkov O."/>
            <person name="Saunders E."/>
            <person name="Detter J.C."/>
            <person name="Tapia R."/>
            <person name="Han C."/>
            <person name="Land M."/>
            <person name="Hauser L."/>
            <person name="Markowitz V."/>
            <person name="Cheng J.-F."/>
            <person name="Hugenholtz P."/>
            <person name="Woyke T."/>
            <person name="Wu D."/>
            <person name="Pukall R."/>
            <person name="Gehrich-Schroeter G."/>
            <person name="Schneider S."/>
            <person name="Klenk H.-P."/>
            <person name="Eisen J.A."/>
        </authorList>
    </citation>
    <scope>NUCLEOTIDE SEQUENCE [LARGE SCALE GENOMIC DNA]</scope>
    <source>
        <strain evidence="4">ATCC 700253 / DSM 10332 / NAL</strain>
    </source>
</reference>
<proteinExistence type="predicted"/>
<dbReference type="KEGG" id="sap:Sulac_1213"/>
<organism evidence="3 4">
    <name type="scientific">Sulfobacillus acidophilus (strain ATCC 700253 / DSM 10332 / NAL)</name>
    <dbReference type="NCBI Taxonomy" id="679936"/>
    <lineage>
        <taxon>Bacteria</taxon>
        <taxon>Bacillati</taxon>
        <taxon>Bacillota</taxon>
        <taxon>Clostridia</taxon>
        <taxon>Eubacteriales</taxon>
        <taxon>Clostridiales Family XVII. Incertae Sedis</taxon>
        <taxon>Sulfobacillus</taxon>
    </lineage>
</organism>
<dbReference type="Proteomes" id="UP000005439">
    <property type="component" value="Chromosome"/>
</dbReference>
<dbReference type="EMBL" id="CP003179">
    <property type="protein sequence ID" value="AEW04713.1"/>
    <property type="molecule type" value="Genomic_DNA"/>
</dbReference>
<dbReference type="HOGENOM" id="CLU_1034153_0_0_9"/>
<evidence type="ECO:0000313" key="4">
    <source>
        <dbReference type="Proteomes" id="UP000005439"/>
    </source>
</evidence>
<keyword evidence="2" id="KW-0472">Membrane</keyword>
<evidence type="ECO:0000256" key="1">
    <source>
        <dbReference type="SAM" id="MobiDB-lite"/>
    </source>
</evidence>
<gene>
    <name evidence="3" type="ordered locus">Sulac_1213</name>
</gene>